<dbReference type="Pfam" id="PF02877">
    <property type="entry name" value="PARP_reg"/>
    <property type="match status" value="1"/>
</dbReference>
<evidence type="ECO:0000313" key="25">
    <source>
        <dbReference type="WBParaSite" id="ACRNAN_scaffold888.g30338.t1"/>
    </source>
</evidence>
<feature type="region of interest" description="Disordered" evidence="19">
    <location>
        <begin position="188"/>
        <end position="218"/>
    </location>
</feature>
<dbReference type="AlphaFoldDB" id="A0A914ELT6"/>
<evidence type="ECO:0000256" key="10">
    <source>
        <dbReference type="ARBA" id="ARBA00022771"/>
    </source>
</evidence>
<dbReference type="SMART" id="SM00773">
    <property type="entry name" value="WGR"/>
    <property type="match status" value="1"/>
</dbReference>
<keyword evidence="12 18" id="KW-0520">NAD</keyword>
<dbReference type="InterPro" id="IPR008893">
    <property type="entry name" value="WGR_domain"/>
</dbReference>
<organism evidence="24 25">
    <name type="scientific">Acrobeloides nanus</name>
    <dbReference type="NCBI Taxonomy" id="290746"/>
    <lineage>
        <taxon>Eukaryota</taxon>
        <taxon>Metazoa</taxon>
        <taxon>Ecdysozoa</taxon>
        <taxon>Nematoda</taxon>
        <taxon>Chromadorea</taxon>
        <taxon>Rhabditida</taxon>
        <taxon>Tylenchina</taxon>
        <taxon>Cephalobomorpha</taxon>
        <taxon>Cephaloboidea</taxon>
        <taxon>Cephalobidae</taxon>
        <taxon>Acrobeloides</taxon>
    </lineage>
</organism>
<evidence type="ECO:0000259" key="22">
    <source>
        <dbReference type="PROSITE" id="PS51060"/>
    </source>
</evidence>
<accession>A0A914ELT6</accession>
<dbReference type="PANTHER" id="PTHR10459">
    <property type="entry name" value="DNA LIGASE"/>
    <property type="match status" value="1"/>
</dbReference>
<keyword evidence="5 18" id="KW-0808">Transferase</keyword>
<dbReference type="EC" id="2.4.2.-" evidence="18"/>
<dbReference type="Gene3D" id="3.90.228.10">
    <property type="match status" value="1"/>
</dbReference>
<dbReference type="InterPro" id="IPR036616">
    <property type="entry name" value="Poly(ADP-ribose)pol_reg_dom_sf"/>
</dbReference>
<feature type="domain" description="PARP alpha-helical" evidence="22">
    <location>
        <begin position="530"/>
        <end position="649"/>
    </location>
</feature>
<evidence type="ECO:0000313" key="24">
    <source>
        <dbReference type="Proteomes" id="UP000887540"/>
    </source>
</evidence>
<dbReference type="PROSITE" id="PS51977">
    <property type="entry name" value="WGR"/>
    <property type="match status" value="1"/>
</dbReference>
<keyword evidence="11" id="KW-0862">Zinc</keyword>
<proteinExistence type="inferred from homology"/>
<evidence type="ECO:0000256" key="7">
    <source>
        <dbReference type="ARBA" id="ARBA00022723"/>
    </source>
</evidence>
<name>A0A914ELT6_9BILA</name>
<dbReference type="GO" id="GO:0008270">
    <property type="term" value="F:zinc ion binding"/>
    <property type="evidence" value="ECO:0007669"/>
    <property type="project" value="UniProtKB-KW"/>
</dbReference>
<keyword evidence="9" id="KW-0013">ADP-ribosylation</keyword>
<keyword evidence="6" id="KW-0548">Nucleotidyltransferase</keyword>
<dbReference type="InterPro" id="IPR001510">
    <property type="entry name" value="Znf_PARP"/>
</dbReference>
<dbReference type="GO" id="GO:0003677">
    <property type="term" value="F:DNA binding"/>
    <property type="evidence" value="ECO:0007669"/>
    <property type="project" value="UniProtKB-KW"/>
</dbReference>
<keyword evidence="24" id="KW-1185">Reference proteome</keyword>
<dbReference type="SUPFAM" id="SSF56399">
    <property type="entry name" value="ADP-ribosylation"/>
    <property type="match status" value="1"/>
</dbReference>
<dbReference type="InterPro" id="IPR049296">
    <property type="entry name" value="PARP1-like_PADR1_N"/>
</dbReference>
<evidence type="ECO:0000256" key="15">
    <source>
        <dbReference type="ARBA" id="ARBA00024347"/>
    </source>
</evidence>
<feature type="domain" description="PARP-type" evidence="20">
    <location>
        <begin position="117"/>
        <end position="184"/>
    </location>
</feature>
<dbReference type="GO" id="GO:1990404">
    <property type="term" value="F:NAD+-protein mono-ADP-ribosyltransferase activity"/>
    <property type="evidence" value="ECO:0007669"/>
    <property type="project" value="TreeGrafter"/>
</dbReference>
<dbReference type="Pfam" id="PF00644">
    <property type="entry name" value="PARP"/>
    <property type="match status" value="1"/>
</dbReference>
<evidence type="ECO:0000256" key="2">
    <source>
        <dbReference type="ARBA" id="ARBA00000459"/>
    </source>
</evidence>
<dbReference type="Pfam" id="PF21728">
    <property type="entry name" value="PADR1_N"/>
    <property type="match status" value="1"/>
</dbReference>
<dbReference type="WBParaSite" id="ACRNAN_scaffold888.g30338.t1">
    <property type="protein sequence ID" value="ACRNAN_scaffold888.g30338.t1"/>
    <property type="gene ID" value="ACRNAN_scaffold888.g30338"/>
</dbReference>
<dbReference type="GO" id="GO:0003950">
    <property type="term" value="F:NAD+ poly-ADP-ribosyltransferase activity"/>
    <property type="evidence" value="ECO:0007669"/>
    <property type="project" value="UniProtKB-UniRule"/>
</dbReference>
<feature type="domain" description="WGR" evidence="23">
    <location>
        <begin position="407"/>
        <end position="506"/>
    </location>
</feature>
<evidence type="ECO:0000256" key="8">
    <source>
        <dbReference type="ARBA" id="ARBA00022737"/>
    </source>
</evidence>
<dbReference type="GO" id="GO:0006302">
    <property type="term" value="P:double-strand break repair"/>
    <property type="evidence" value="ECO:0007669"/>
    <property type="project" value="TreeGrafter"/>
</dbReference>
<dbReference type="PANTHER" id="PTHR10459:SF60">
    <property type="entry name" value="POLY [ADP-RIBOSE] POLYMERASE 2"/>
    <property type="match status" value="1"/>
</dbReference>
<evidence type="ECO:0000256" key="16">
    <source>
        <dbReference type="ARBA" id="ARBA00033987"/>
    </source>
</evidence>
<dbReference type="SMART" id="SM01336">
    <property type="entry name" value="zf-PARP"/>
    <property type="match status" value="2"/>
</dbReference>
<dbReference type="GO" id="GO:0005730">
    <property type="term" value="C:nucleolus"/>
    <property type="evidence" value="ECO:0007669"/>
    <property type="project" value="TreeGrafter"/>
</dbReference>
<comment type="catalytic activity">
    <reaction evidence="2">
        <text>L-glutamyl-[protein] + NAD(+) = 5-O-(ADP-D-ribosyl)-L-glutamyl-[protein] + nicotinamide</text>
        <dbReference type="Rhea" id="RHEA:58224"/>
        <dbReference type="Rhea" id="RHEA-COMP:10208"/>
        <dbReference type="Rhea" id="RHEA-COMP:15089"/>
        <dbReference type="ChEBI" id="CHEBI:17154"/>
        <dbReference type="ChEBI" id="CHEBI:29973"/>
        <dbReference type="ChEBI" id="CHEBI:57540"/>
        <dbReference type="ChEBI" id="CHEBI:142540"/>
    </reaction>
</comment>
<reference evidence="25" key="1">
    <citation type="submission" date="2022-11" db="UniProtKB">
        <authorList>
            <consortium name="WormBaseParasite"/>
        </authorList>
    </citation>
    <scope>IDENTIFICATION</scope>
</reference>
<evidence type="ECO:0000259" key="20">
    <source>
        <dbReference type="PROSITE" id="PS50064"/>
    </source>
</evidence>
<dbReference type="InterPro" id="IPR012317">
    <property type="entry name" value="Poly(ADP-ribose)pol_cat_dom"/>
</dbReference>
<evidence type="ECO:0000256" key="1">
    <source>
        <dbReference type="ARBA" id="ARBA00000438"/>
    </source>
</evidence>
<keyword evidence="10" id="KW-0863">Zinc-finger</keyword>
<keyword evidence="7" id="KW-0479">Metal-binding</keyword>
<comment type="catalytic activity">
    <reaction evidence="1">
        <text>L-aspartyl-[protein] + NAD(+) = 4-O-(ADP-D-ribosyl)-L-aspartyl-[protein] + nicotinamide</text>
        <dbReference type="Rhea" id="RHEA:54424"/>
        <dbReference type="Rhea" id="RHEA-COMP:9867"/>
        <dbReference type="Rhea" id="RHEA-COMP:13832"/>
        <dbReference type="ChEBI" id="CHEBI:17154"/>
        <dbReference type="ChEBI" id="CHEBI:29961"/>
        <dbReference type="ChEBI" id="CHEBI:57540"/>
        <dbReference type="ChEBI" id="CHEBI:138102"/>
    </reaction>
</comment>
<dbReference type="Proteomes" id="UP000887540">
    <property type="component" value="Unplaced"/>
</dbReference>
<keyword evidence="8" id="KW-0677">Repeat</keyword>
<keyword evidence="13" id="KW-0238">DNA-binding</keyword>
<keyword evidence="4 18" id="KW-0328">Glycosyltransferase</keyword>
<dbReference type="Pfam" id="PF08063">
    <property type="entry name" value="Zn_ribbon_PADR1"/>
    <property type="match status" value="1"/>
</dbReference>
<dbReference type="Gene3D" id="2.20.25.630">
    <property type="match status" value="1"/>
</dbReference>
<evidence type="ECO:0000256" key="18">
    <source>
        <dbReference type="RuleBase" id="RU362114"/>
    </source>
</evidence>
<dbReference type="InterPro" id="IPR004102">
    <property type="entry name" value="Poly(ADP-ribose)pol_reg_dom"/>
</dbReference>
<evidence type="ECO:0000256" key="11">
    <source>
        <dbReference type="ARBA" id="ARBA00022833"/>
    </source>
</evidence>
<dbReference type="PROSITE" id="PS51059">
    <property type="entry name" value="PARP_CATALYTIC"/>
    <property type="match status" value="1"/>
</dbReference>
<dbReference type="FunFam" id="3.90.228.10:FF:000002">
    <property type="entry name" value="Poly [ADP-ribose] polymerase"/>
    <property type="match status" value="1"/>
</dbReference>
<protein>
    <recommendedName>
        <fullName evidence="17 18">Poly [ADP-ribose] polymerase</fullName>
        <shortName evidence="18">PARP</shortName>
        <ecNumber evidence="18">2.4.2.-</ecNumber>
    </recommendedName>
</protein>
<evidence type="ECO:0000256" key="5">
    <source>
        <dbReference type="ARBA" id="ARBA00022679"/>
    </source>
</evidence>
<dbReference type="PROSITE" id="PS51060">
    <property type="entry name" value="PARP_ALPHA_HD"/>
    <property type="match status" value="1"/>
</dbReference>
<evidence type="ECO:0000256" key="3">
    <source>
        <dbReference type="ARBA" id="ARBA00004123"/>
    </source>
</evidence>
<dbReference type="SUPFAM" id="SSF47587">
    <property type="entry name" value="Domain of poly(ADP-ribose) polymerase"/>
    <property type="match status" value="1"/>
</dbReference>
<dbReference type="InterPro" id="IPR038650">
    <property type="entry name" value="PADR1_C_dom_sf"/>
</dbReference>
<evidence type="ECO:0000256" key="4">
    <source>
        <dbReference type="ARBA" id="ARBA00022676"/>
    </source>
</evidence>
<dbReference type="GO" id="GO:0016779">
    <property type="term" value="F:nucleotidyltransferase activity"/>
    <property type="evidence" value="ECO:0007669"/>
    <property type="project" value="UniProtKB-KW"/>
</dbReference>
<dbReference type="Gene3D" id="1.20.142.10">
    <property type="entry name" value="Poly(ADP-ribose) polymerase, regulatory domain"/>
    <property type="match status" value="1"/>
</dbReference>
<evidence type="ECO:0000256" key="14">
    <source>
        <dbReference type="ARBA" id="ARBA00023242"/>
    </source>
</evidence>
<dbReference type="Pfam" id="PF05406">
    <property type="entry name" value="WGR"/>
    <property type="match status" value="1"/>
</dbReference>
<evidence type="ECO:0000256" key="19">
    <source>
        <dbReference type="SAM" id="MobiDB-lite"/>
    </source>
</evidence>
<dbReference type="SMART" id="SM01335">
    <property type="entry name" value="PADR1"/>
    <property type="match status" value="1"/>
</dbReference>
<dbReference type="InterPro" id="IPR036930">
    <property type="entry name" value="WGR_dom_sf"/>
</dbReference>
<evidence type="ECO:0000256" key="13">
    <source>
        <dbReference type="ARBA" id="ARBA00023125"/>
    </source>
</evidence>
<comment type="similarity">
    <text evidence="15">Belongs to the ARTD/PARP family.</text>
</comment>
<sequence length="881" mass="100221">MSEEANKKRVDLPYGAEYSKSGRAACKACKETIAQGTLRMAIRTQSRFFDGLQDNWFHFECFWRRARKADINEASIRGMEWLKWEDQERVRARIKVIQEDGAAAEEMGIGTPKPAVPKVEHAKAGSGKCFTCKEKIPKGELRIGYKASNYHPQCFQTLNVYQGGADEIGGFEDLIDGEKQALEKLFGKATEKRPAKEENGEGPPKKKEKTEAVEDDPETLKKLKKQSDTLWAVREKFQENLDSHEMEELLVANGRYKTKGGPDKMLDQLIDCAVFGVPAKCTKCENGTLFFSTSAHSYQCMGNISEYTRCMHSTRKPDRVPFRIPSKMKKSNEFLASYQIPQLTERVYSAAMLKEVPLEKAKPGPSLTRTVGATSEKSFLSSKSGGRQKMLVKNGCTVDPAAEKAEKLHVYIDKEKIPWQATLGSADVYANKNSFYKLQLLEHDEKTRYYVFRSWGRVGTTIGGAKTESFGSDLKSAKAEFERLFLEKSHNNWEDRHNFKKHPGFFDILEMEFNVKDDGSIPQLDVNTSKSLLPMPVKELLSMIFDIKAMTKALQEMEIDTDRMPLGRLSKRHIQNAYRVLTELQDLLSKEDKPSYEKIVDASNRFYTLIPYSSGTKEPPLLNDLKLVKEKTMMLDDLLEMEIAMNIIKQEESENDEKDPFDKHYEKLHCAMEVVDKDSDEYKRIDEYMKNTHAETHRGFTLEIVHILKLNRETEEERFKNDIPNHLLLWHGSRLSNYAGILSKGLRIAPPEAPVTGYMFGKGIYFADMASKSANYCHAYNSDGLLLLSEVALGEVQEEKHAREIRKLKSGKHSVKGIGGTEPDPKQTVYDENGVGIPLGKPVSNNATDLSLLYNEYIVYNEAQVKMRYLVRANFKTEDLL</sequence>
<dbReference type="SUPFAM" id="SSF142921">
    <property type="entry name" value="WGR domain-like"/>
    <property type="match status" value="1"/>
</dbReference>
<dbReference type="InterPro" id="IPR012982">
    <property type="entry name" value="PARP1-like_PADR1_Zn_ribbon"/>
</dbReference>
<dbReference type="Gene3D" id="3.30.1740.10">
    <property type="entry name" value="Zinc finger, PARP-type"/>
    <property type="match status" value="2"/>
</dbReference>
<comment type="catalytic activity">
    <reaction evidence="16">
        <text>NAD(+) + (ADP-D-ribosyl)n-acceptor = nicotinamide + (ADP-D-ribosyl)n+1-acceptor + H(+).</text>
        <dbReference type="EC" id="2.4.2.30"/>
    </reaction>
</comment>
<dbReference type="PROSITE" id="PS52007">
    <property type="entry name" value="PADR1"/>
    <property type="match status" value="1"/>
</dbReference>
<dbReference type="CDD" id="cd01437">
    <property type="entry name" value="parp_like"/>
    <property type="match status" value="1"/>
</dbReference>
<evidence type="ECO:0000256" key="17">
    <source>
        <dbReference type="ARBA" id="ARBA00071874"/>
    </source>
</evidence>
<evidence type="ECO:0000259" key="21">
    <source>
        <dbReference type="PROSITE" id="PS51059"/>
    </source>
</evidence>
<dbReference type="FunFam" id="1.20.142.10:FF:000001">
    <property type="entry name" value="Poly [ADP-ribose] polymerase"/>
    <property type="match status" value="1"/>
</dbReference>
<dbReference type="InterPro" id="IPR050800">
    <property type="entry name" value="ARTD/PARP"/>
</dbReference>
<dbReference type="SUPFAM" id="SSF57716">
    <property type="entry name" value="Glucocorticoid receptor-like (DNA-binding domain)"/>
    <property type="match status" value="2"/>
</dbReference>
<dbReference type="InterPro" id="IPR036957">
    <property type="entry name" value="Znf_PARP_sf"/>
</dbReference>
<feature type="domain" description="PARP catalytic" evidence="21">
    <location>
        <begin position="659"/>
        <end position="881"/>
    </location>
</feature>
<feature type="domain" description="PARP-type" evidence="20">
    <location>
        <begin position="14"/>
        <end position="98"/>
    </location>
</feature>
<evidence type="ECO:0000256" key="6">
    <source>
        <dbReference type="ARBA" id="ARBA00022695"/>
    </source>
</evidence>
<dbReference type="PROSITE" id="PS50064">
    <property type="entry name" value="ZF_PARP_2"/>
    <property type="match status" value="2"/>
</dbReference>
<evidence type="ECO:0000256" key="12">
    <source>
        <dbReference type="ARBA" id="ARBA00023027"/>
    </source>
</evidence>
<dbReference type="Gene3D" id="1.10.20.130">
    <property type="match status" value="1"/>
</dbReference>
<keyword evidence="14" id="KW-0539">Nucleus</keyword>
<evidence type="ECO:0000259" key="23">
    <source>
        <dbReference type="PROSITE" id="PS51977"/>
    </source>
</evidence>
<dbReference type="CDD" id="cd08001">
    <property type="entry name" value="WGR_PARP1_like"/>
    <property type="match status" value="1"/>
</dbReference>
<evidence type="ECO:0000256" key="9">
    <source>
        <dbReference type="ARBA" id="ARBA00022765"/>
    </source>
</evidence>
<dbReference type="Pfam" id="PF00645">
    <property type="entry name" value="zf-PARP"/>
    <property type="match status" value="1"/>
</dbReference>
<dbReference type="GO" id="GO:0070212">
    <property type="term" value="P:protein poly-ADP-ribosylation"/>
    <property type="evidence" value="ECO:0007669"/>
    <property type="project" value="TreeGrafter"/>
</dbReference>
<comment type="subcellular location">
    <subcellularLocation>
        <location evidence="3">Nucleus</location>
    </subcellularLocation>
</comment>